<evidence type="ECO:0000256" key="6">
    <source>
        <dbReference type="SAM" id="Phobius"/>
    </source>
</evidence>
<feature type="domain" description="PH" evidence="7">
    <location>
        <begin position="783"/>
        <end position="908"/>
    </location>
</feature>
<dbReference type="HOGENOM" id="CLU_313630_0_0_1"/>
<reference evidence="10" key="2">
    <citation type="submission" date="2012-11" db="EMBL/GenBank/DDBJ databases">
        <authorList>
            <person name="Kuo A."/>
            <person name="Curtis B.A."/>
            <person name="Tanifuji G."/>
            <person name="Burki F."/>
            <person name="Gruber A."/>
            <person name="Irimia M."/>
            <person name="Maruyama S."/>
            <person name="Arias M.C."/>
            <person name="Ball S.G."/>
            <person name="Gile G.H."/>
            <person name="Hirakawa Y."/>
            <person name="Hopkins J.F."/>
            <person name="Rensing S.A."/>
            <person name="Schmutz J."/>
            <person name="Symeonidi A."/>
            <person name="Elias M."/>
            <person name="Eveleigh R.J."/>
            <person name="Herman E.K."/>
            <person name="Klute M.J."/>
            <person name="Nakayama T."/>
            <person name="Obornik M."/>
            <person name="Reyes-Prieto A."/>
            <person name="Armbrust E.V."/>
            <person name="Aves S.J."/>
            <person name="Beiko R.G."/>
            <person name="Coutinho P."/>
            <person name="Dacks J.B."/>
            <person name="Durnford D.G."/>
            <person name="Fast N.M."/>
            <person name="Green B.R."/>
            <person name="Grisdale C."/>
            <person name="Hempe F."/>
            <person name="Henrissat B."/>
            <person name="Hoppner M.P."/>
            <person name="Ishida K.-I."/>
            <person name="Kim E."/>
            <person name="Koreny L."/>
            <person name="Kroth P.G."/>
            <person name="Liu Y."/>
            <person name="Malik S.-B."/>
            <person name="Maier U.G."/>
            <person name="McRose D."/>
            <person name="Mock T."/>
            <person name="Neilson J.A."/>
            <person name="Onodera N.T."/>
            <person name="Poole A.M."/>
            <person name="Pritham E.J."/>
            <person name="Richards T.A."/>
            <person name="Rocap G."/>
            <person name="Roy S.W."/>
            <person name="Sarai C."/>
            <person name="Schaack S."/>
            <person name="Shirato S."/>
            <person name="Slamovits C.H."/>
            <person name="Spencer D.F."/>
            <person name="Suzuki S."/>
            <person name="Worden A.Z."/>
            <person name="Zauner S."/>
            <person name="Barry K."/>
            <person name="Bell C."/>
            <person name="Bharti A.K."/>
            <person name="Crow J.A."/>
            <person name="Grimwood J."/>
            <person name="Kramer R."/>
            <person name="Lindquist E."/>
            <person name="Lucas S."/>
            <person name="Salamov A."/>
            <person name="McFadden G.I."/>
            <person name="Lane C.E."/>
            <person name="Keeling P.J."/>
            <person name="Gray M.W."/>
            <person name="Grigoriev I.V."/>
            <person name="Archibald J.M."/>
        </authorList>
    </citation>
    <scope>NUCLEOTIDE SEQUENCE</scope>
    <source>
        <strain evidence="10">CCMP2712</strain>
    </source>
</reference>
<name>L1JGJ7_GUITC</name>
<evidence type="ECO:0000256" key="1">
    <source>
        <dbReference type="ARBA" id="ARBA00004141"/>
    </source>
</evidence>
<keyword evidence="5 6" id="KW-0472">Membrane</keyword>
<dbReference type="PaxDb" id="55529-EKX47437"/>
<evidence type="ECO:0000256" key="5">
    <source>
        <dbReference type="ARBA" id="ARBA00023136"/>
    </source>
</evidence>
<dbReference type="EnsemblProtists" id="EKX47437">
    <property type="protein sequence ID" value="EKX47437"/>
    <property type="gene ID" value="GUITHDRAFT_106880"/>
</dbReference>
<dbReference type="Pfam" id="PF20519">
    <property type="entry name" value="Polycystin_dom"/>
    <property type="match status" value="1"/>
</dbReference>
<dbReference type="GO" id="GO:0016020">
    <property type="term" value="C:membrane"/>
    <property type="evidence" value="ECO:0007669"/>
    <property type="project" value="UniProtKB-SubCell"/>
</dbReference>
<evidence type="ECO:0000313" key="10">
    <source>
        <dbReference type="Proteomes" id="UP000011087"/>
    </source>
</evidence>
<feature type="transmembrane region" description="Helical" evidence="6">
    <location>
        <begin position="492"/>
        <end position="510"/>
    </location>
</feature>
<dbReference type="InterPro" id="IPR011993">
    <property type="entry name" value="PH-like_dom_sf"/>
</dbReference>
<accession>L1JGJ7</accession>
<evidence type="ECO:0000259" key="7">
    <source>
        <dbReference type="PROSITE" id="PS50003"/>
    </source>
</evidence>
<evidence type="ECO:0000256" key="4">
    <source>
        <dbReference type="ARBA" id="ARBA00022989"/>
    </source>
</evidence>
<dbReference type="EMBL" id="JH992990">
    <property type="protein sequence ID" value="EKX47437.1"/>
    <property type="molecule type" value="Genomic_DNA"/>
</dbReference>
<dbReference type="Proteomes" id="UP000011087">
    <property type="component" value="Unassembled WGS sequence"/>
</dbReference>
<protein>
    <recommendedName>
        <fullName evidence="7">PH domain-containing protein</fullName>
    </recommendedName>
</protein>
<dbReference type="InterPro" id="IPR013122">
    <property type="entry name" value="PKD1_2_channel"/>
</dbReference>
<dbReference type="Pfam" id="PF08016">
    <property type="entry name" value="PKD_channel"/>
    <property type="match status" value="1"/>
</dbReference>
<keyword evidence="3 6" id="KW-0812">Transmembrane</keyword>
<dbReference type="Pfam" id="PF00169">
    <property type="entry name" value="PH"/>
    <property type="match status" value="1"/>
</dbReference>
<dbReference type="PROSITE" id="PS50003">
    <property type="entry name" value="PH_DOMAIN"/>
    <property type="match status" value="1"/>
</dbReference>
<dbReference type="InterPro" id="IPR046791">
    <property type="entry name" value="Polycystin_dom"/>
</dbReference>
<dbReference type="KEGG" id="gtt:GUITHDRAFT_106880"/>
<comment type="similarity">
    <text evidence="2">Belongs to the polycystin family.</text>
</comment>
<dbReference type="PANTHER" id="PTHR10877:SF183">
    <property type="entry name" value="AT14535P-RELATED"/>
    <property type="match status" value="1"/>
</dbReference>
<keyword evidence="4 6" id="KW-1133">Transmembrane helix</keyword>
<dbReference type="RefSeq" id="XP_005834417.1">
    <property type="nucleotide sequence ID" value="XM_005834360.1"/>
</dbReference>
<dbReference type="AlphaFoldDB" id="L1JGJ7"/>
<proteinExistence type="inferred from homology"/>
<organism evidence="8">
    <name type="scientific">Guillardia theta (strain CCMP2712)</name>
    <name type="common">Cryptophyte</name>
    <dbReference type="NCBI Taxonomy" id="905079"/>
    <lineage>
        <taxon>Eukaryota</taxon>
        <taxon>Cryptophyceae</taxon>
        <taxon>Pyrenomonadales</taxon>
        <taxon>Geminigeraceae</taxon>
        <taxon>Guillardia</taxon>
    </lineage>
</organism>
<evidence type="ECO:0000256" key="2">
    <source>
        <dbReference type="ARBA" id="ARBA00007200"/>
    </source>
</evidence>
<comment type="subcellular location">
    <subcellularLocation>
        <location evidence="1">Membrane</location>
        <topology evidence="1">Multi-pass membrane protein</topology>
    </subcellularLocation>
</comment>
<feature type="transmembrane region" description="Helical" evidence="6">
    <location>
        <begin position="592"/>
        <end position="614"/>
    </location>
</feature>
<sequence>MVSRAEGHGFPVRNDEFMTSYENLSRVQRTLRLDKAASESLSTEYNKVSRANRPKSSIFDVFKFKGHSADSKRSLAAGYTSTTSACCAGNIETWDEVKAGYMSLSYYCIFFIVFLAVLSLQNIPTDAYDIGQSVRGTVFSEDLDLTGVTDYLTLWDYLIGEEEAQPADPTVAYTQYAQTDSPGASSKGGLLGKIFMAQYYNDELIPERDLGYGITYMNRLVGGLLIVQQRSDYDNKTRSSSRYSQWYLPFISRQESRADFGLAVSPPSVQDLGLVDARFSNNQDVLAQADVKRQEVLDCFRYQESIGGYGKLFRASVERDVHMELAWRLRDSLWIDQHTRSIEVKFALYNGNYNIFTFCKLTVRFSPSGGIDRLDTTPYSLVTSGIRMEPYAGSGGTRLLLVELLFSLMIGYQVGEIFVTAAQKLSSSRRSFFAFLTSFWTLLDIVNLFLFIYSIVNRYQFIVHLLQNPIKLPCNQYEPILEATSNMQQKQLQLNGINIFLCLLRFFSFYRFQDKLNVLTLTFQIAWVDIYHFGMQLGAAFILCALMGFFLFGSSTASYYRMDLALTSILEMCVNNYDLPALRRASPLLADAFMLFVSIFIAQIFLGCLLAILMSSFSKAVTGPNSDGSDGISFTIGQQLGQALSRLYFAYQQKFGKEQQRPQEGERTSRMLVKMCEELLQEGVEALSKGELAARMRIEQDVPEDRAKEINQQLHTHSFWFVHTEPPPKNVTGFRDDVDFGDEQLWDEVELLQSENERLRQQLKLFSTDTPNAQDAEASDKHLTHKTGYLRKKGGYGGGSQWIAEGSKQLSGLKWEWRWFCITPKYISFYKNHNQTTPAFIMSWVEMVNIEIDAQPQSSSLDSSAIGETPQKACLGFALIFNTCRVEVMCYDFRERADWLVSIKECIDELVQQGKDRYFLLKNRKSSIARMDAR</sequence>
<evidence type="ECO:0000313" key="8">
    <source>
        <dbReference type="EMBL" id="EKX47437.1"/>
    </source>
</evidence>
<dbReference type="InterPro" id="IPR001849">
    <property type="entry name" value="PH_domain"/>
</dbReference>
<dbReference type="SUPFAM" id="SSF50729">
    <property type="entry name" value="PH domain-like"/>
    <property type="match status" value="1"/>
</dbReference>
<dbReference type="Gene3D" id="2.30.29.30">
    <property type="entry name" value="Pleckstrin-homology domain (PH domain)/Phosphotyrosine-binding domain (PTB)"/>
    <property type="match status" value="1"/>
</dbReference>
<dbReference type="eggNOG" id="KOG3599">
    <property type="taxonomic scope" value="Eukaryota"/>
</dbReference>
<reference evidence="8 10" key="1">
    <citation type="journal article" date="2012" name="Nature">
        <title>Algal genomes reveal evolutionary mosaicism and the fate of nucleomorphs.</title>
        <authorList>
            <consortium name="DOE Joint Genome Institute"/>
            <person name="Curtis B.A."/>
            <person name="Tanifuji G."/>
            <person name="Burki F."/>
            <person name="Gruber A."/>
            <person name="Irimia M."/>
            <person name="Maruyama S."/>
            <person name="Arias M.C."/>
            <person name="Ball S.G."/>
            <person name="Gile G.H."/>
            <person name="Hirakawa Y."/>
            <person name="Hopkins J.F."/>
            <person name="Kuo A."/>
            <person name="Rensing S.A."/>
            <person name="Schmutz J."/>
            <person name="Symeonidi A."/>
            <person name="Elias M."/>
            <person name="Eveleigh R.J."/>
            <person name="Herman E.K."/>
            <person name="Klute M.J."/>
            <person name="Nakayama T."/>
            <person name="Obornik M."/>
            <person name="Reyes-Prieto A."/>
            <person name="Armbrust E.V."/>
            <person name="Aves S.J."/>
            <person name="Beiko R.G."/>
            <person name="Coutinho P."/>
            <person name="Dacks J.B."/>
            <person name="Durnford D.G."/>
            <person name="Fast N.M."/>
            <person name="Green B.R."/>
            <person name="Grisdale C.J."/>
            <person name="Hempel F."/>
            <person name="Henrissat B."/>
            <person name="Hoppner M.P."/>
            <person name="Ishida K."/>
            <person name="Kim E."/>
            <person name="Koreny L."/>
            <person name="Kroth P.G."/>
            <person name="Liu Y."/>
            <person name="Malik S.B."/>
            <person name="Maier U.G."/>
            <person name="McRose D."/>
            <person name="Mock T."/>
            <person name="Neilson J.A."/>
            <person name="Onodera N.T."/>
            <person name="Poole A.M."/>
            <person name="Pritham E.J."/>
            <person name="Richards T.A."/>
            <person name="Rocap G."/>
            <person name="Roy S.W."/>
            <person name="Sarai C."/>
            <person name="Schaack S."/>
            <person name="Shirato S."/>
            <person name="Slamovits C.H."/>
            <person name="Spencer D.F."/>
            <person name="Suzuki S."/>
            <person name="Worden A.Z."/>
            <person name="Zauner S."/>
            <person name="Barry K."/>
            <person name="Bell C."/>
            <person name="Bharti A.K."/>
            <person name="Crow J.A."/>
            <person name="Grimwood J."/>
            <person name="Kramer R."/>
            <person name="Lindquist E."/>
            <person name="Lucas S."/>
            <person name="Salamov A."/>
            <person name="McFadden G.I."/>
            <person name="Lane C.E."/>
            <person name="Keeling P.J."/>
            <person name="Gray M.W."/>
            <person name="Grigoriev I.V."/>
            <person name="Archibald J.M."/>
        </authorList>
    </citation>
    <scope>NUCLEOTIDE SEQUENCE</scope>
    <source>
        <strain evidence="8 10">CCMP2712</strain>
    </source>
</reference>
<dbReference type="SMART" id="SM00233">
    <property type="entry name" value="PH"/>
    <property type="match status" value="1"/>
</dbReference>
<dbReference type="GeneID" id="17304100"/>
<evidence type="ECO:0000313" key="9">
    <source>
        <dbReference type="EnsemblProtists" id="EKX47437"/>
    </source>
</evidence>
<dbReference type="PANTHER" id="PTHR10877">
    <property type="entry name" value="POLYCYSTIN FAMILY MEMBER"/>
    <property type="match status" value="1"/>
</dbReference>
<feature type="transmembrane region" description="Helical" evidence="6">
    <location>
        <begin position="530"/>
        <end position="552"/>
    </location>
</feature>
<feature type="transmembrane region" description="Helical" evidence="6">
    <location>
        <begin position="432"/>
        <end position="456"/>
    </location>
</feature>
<keyword evidence="10" id="KW-1185">Reference proteome</keyword>
<reference evidence="9" key="3">
    <citation type="submission" date="2016-03" db="UniProtKB">
        <authorList>
            <consortium name="EnsemblProtists"/>
        </authorList>
    </citation>
    <scope>IDENTIFICATION</scope>
</reference>
<dbReference type="InterPro" id="IPR051223">
    <property type="entry name" value="Polycystin"/>
</dbReference>
<evidence type="ECO:0000256" key="3">
    <source>
        <dbReference type="ARBA" id="ARBA00022692"/>
    </source>
</evidence>
<feature type="transmembrane region" description="Helical" evidence="6">
    <location>
        <begin position="104"/>
        <end position="123"/>
    </location>
</feature>
<gene>
    <name evidence="8" type="ORF">GUITHDRAFT_106880</name>
</gene>